<protein>
    <recommendedName>
        <fullName evidence="3">histidine kinase</fullName>
        <ecNumber evidence="3">2.7.13.3</ecNumber>
    </recommendedName>
</protein>
<keyword evidence="5" id="KW-0597">Phosphoprotein</keyword>
<evidence type="ECO:0000256" key="7">
    <source>
        <dbReference type="ARBA" id="ARBA00022741"/>
    </source>
</evidence>
<accession>A0ABU9VKQ0</accession>
<dbReference type="InterPro" id="IPR005467">
    <property type="entry name" value="His_kinase_dom"/>
</dbReference>
<comment type="subcellular location">
    <subcellularLocation>
        <location evidence="2">Cell membrane</location>
        <topology evidence="2">Multi-pass membrane protein</topology>
    </subcellularLocation>
</comment>
<evidence type="ECO:0000256" key="4">
    <source>
        <dbReference type="ARBA" id="ARBA00022475"/>
    </source>
</evidence>
<feature type="transmembrane region" description="Helical" evidence="12">
    <location>
        <begin position="279"/>
        <end position="298"/>
    </location>
</feature>
<dbReference type="InterPro" id="IPR004358">
    <property type="entry name" value="Sig_transdc_His_kin-like_C"/>
</dbReference>
<evidence type="ECO:0000256" key="5">
    <source>
        <dbReference type="ARBA" id="ARBA00022553"/>
    </source>
</evidence>
<keyword evidence="7" id="KW-0547">Nucleotide-binding</keyword>
<dbReference type="CDD" id="cd06225">
    <property type="entry name" value="HAMP"/>
    <property type="match status" value="1"/>
</dbReference>
<evidence type="ECO:0000256" key="11">
    <source>
        <dbReference type="ARBA" id="ARBA00023136"/>
    </source>
</evidence>
<keyword evidence="11 12" id="KW-0472">Membrane</keyword>
<feature type="domain" description="Histidine kinase" evidence="13">
    <location>
        <begin position="470"/>
        <end position="572"/>
    </location>
</feature>
<dbReference type="EC" id="2.7.13.3" evidence="3"/>
<dbReference type="Pfam" id="PF02518">
    <property type="entry name" value="HATPase_c"/>
    <property type="match status" value="1"/>
</dbReference>
<evidence type="ECO:0000256" key="10">
    <source>
        <dbReference type="ARBA" id="ARBA00023012"/>
    </source>
</evidence>
<dbReference type="InterPro" id="IPR003594">
    <property type="entry name" value="HATPase_dom"/>
</dbReference>
<dbReference type="Proteomes" id="UP001418796">
    <property type="component" value="Unassembled WGS sequence"/>
</dbReference>
<dbReference type="PROSITE" id="PS50885">
    <property type="entry name" value="HAMP"/>
    <property type="match status" value="1"/>
</dbReference>
<dbReference type="GO" id="GO:0004673">
    <property type="term" value="F:protein histidine kinase activity"/>
    <property type="evidence" value="ECO:0007669"/>
    <property type="project" value="UniProtKB-EC"/>
</dbReference>
<proteinExistence type="predicted"/>
<sequence length="573" mass="65755">MINWGFNQLHSIKHKIFMIAILQLVFFCLMGIISFQVFTAVYEEEVYNESANTLNISSTVLDEELRKVEQISFQIATDPVIQNYMEGINSEYIGYDVYRTKVFLMERLNAYYSQERYISSIQIEDTFAEYYIVGNEPIKHLVDQGWKEEMKAGKGANVWMPLSDQGVLVSTREMRKSNDLSLAFLGSVFITLDMKEFISDTLNLSDEKSFVMMKDQEIILSQNFPEGADPLIEDLSEGSYQVKKWDESEYFLTYQQSRHSDLSYVNILPFDNVSSKTSLLNKLMVASFIVFLVIILLISRKLARTISKPLEELTQKMKQVEVGNVKPMIEENMTHSSDEIGQLHTNFVSMIGRMNTLIDENYSKQLVIKETEYRALQAQINPHFLYNTLDSINWLAKMNKQQDISSIAESLGNMMRTIISKKEPLITLEEELTIVHHYMVIQSYRYKSRLTFSMEQSDHLKSLQIPKLTIQPIVENAIQHSLEEVIGECQIHIYFKVSGEHLYITVQDNGVGMSQETIESIYAGTVKPKRSGIGLTNIMERLRIMFGEPFGIQIESKVGVGTTVTVKIPSVGE</sequence>
<dbReference type="PANTHER" id="PTHR34220">
    <property type="entry name" value="SENSOR HISTIDINE KINASE YPDA"/>
    <property type="match status" value="1"/>
</dbReference>
<evidence type="ECO:0000313" key="16">
    <source>
        <dbReference type="Proteomes" id="UP001418796"/>
    </source>
</evidence>
<keyword evidence="9" id="KW-0067">ATP-binding</keyword>
<name>A0ABU9VKQ0_9BACI</name>
<dbReference type="InterPro" id="IPR050640">
    <property type="entry name" value="Bact_2-comp_sensor_kinase"/>
</dbReference>
<evidence type="ECO:0000259" key="13">
    <source>
        <dbReference type="PROSITE" id="PS50109"/>
    </source>
</evidence>
<keyword evidence="4" id="KW-1003">Cell membrane</keyword>
<comment type="caution">
    <text evidence="15">The sequence shown here is derived from an EMBL/GenBank/DDBJ whole genome shotgun (WGS) entry which is preliminary data.</text>
</comment>
<dbReference type="EMBL" id="JBCITK010000001">
    <property type="protein sequence ID" value="MEN0644481.1"/>
    <property type="molecule type" value="Genomic_DNA"/>
</dbReference>
<dbReference type="PRINTS" id="PR00344">
    <property type="entry name" value="BCTRLSENSOR"/>
</dbReference>
<evidence type="ECO:0000256" key="6">
    <source>
        <dbReference type="ARBA" id="ARBA00022679"/>
    </source>
</evidence>
<gene>
    <name evidence="15" type="ORF">MKY91_15115</name>
</gene>
<evidence type="ECO:0000256" key="3">
    <source>
        <dbReference type="ARBA" id="ARBA00012438"/>
    </source>
</evidence>
<evidence type="ECO:0000256" key="2">
    <source>
        <dbReference type="ARBA" id="ARBA00004651"/>
    </source>
</evidence>
<keyword evidence="10" id="KW-0902">Two-component regulatory system</keyword>
<keyword evidence="12" id="KW-0812">Transmembrane</keyword>
<dbReference type="InterPro" id="IPR003660">
    <property type="entry name" value="HAMP_dom"/>
</dbReference>
<keyword evidence="12" id="KW-1133">Transmembrane helix</keyword>
<dbReference type="RefSeq" id="WP_343131164.1">
    <property type="nucleotide sequence ID" value="NZ_JBCITK010000001.1"/>
</dbReference>
<evidence type="ECO:0000256" key="12">
    <source>
        <dbReference type="SAM" id="Phobius"/>
    </source>
</evidence>
<evidence type="ECO:0000256" key="1">
    <source>
        <dbReference type="ARBA" id="ARBA00000085"/>
    </source>
</evidence>
<keyword evidence="8 15" id="KW-0418">Kinase</keyword>
<evidence type="ECO:0000259" key="14">
    <source>
        <dbReference type="PROSITE" id="PS50885"/>
    </source>
</evidence>
<reference evidence="15 16" key="1">
    <citation type="submission" date="2024-03" db="EMBL/GenBank/DDBJ databases">
        <title>Bacilli Hybrid Assemblies.</title>
        <authorList>
            <person name="Kovac J."/>
        </authorList>
    </citation>
    <scope>NUCLEOTIDE SEQUENCE [LARGE SCALE GENOMIC DNA]</scope>
    <source>
        <strain evidence="15 16">FSL R7-0666</strain>
    </source>
</reference>
<evidence type="ECO:0000313" key="15">
    <source>
        <dbReference type="EMBL" id="MEN0644481.1"/>
    </source>
</evidence>
<evidence type="ECO:0000256" key="8">
    <source>
        <dbReference type="ARBA" id="ARBA00022777"/>
    </source>
</evidence>
<feature type="domain" description="HAMP" evidence="14">
    <location>
        <begin position="304"/>
        <end position="359"/>
    </location>
</feature>
<dbReference type="PROSITE" id="PS50109">
    <property type="entry name" value="HIS_KIN"/>
    <property type="match status" value="1"/>
</dbReference>
<dbReference type="InterPro" id="IPR010559">
    <property type="entry name" value="Sig_transdc_His_kin_internal"/>
</dbReference>
<dbReference type="Pfam" id="PF00672">
    <property type="entry name" value="HAMP"/>
    <property type="match status" value="1"/>
</dbReference>
<dbReference type="SMART" id="SM00387">
    <property type="entry name" value="HATPase_c"/>
    <property type="match status" value="1"/>
</dbReference>
<feature type="transmembrane region" description="Helical" evidence="12">
    <location>
        <begin position="16"/>
        <end position="38"/>
    </location>
</feature>
<dbReference type="PANTHER" id="PTHR34220:SF7">
    <property type="entry name" value="SENSOR HISTIDINE KINASE YPDA"/>
    <property type="match status" value="1"/>
</dbReference>
<dbReference type="SUPFAM" id="SSF55874">
    <property type="entry name" value="ATPase domain of HSP90 chaperone/DNA topoisomerase II/histidine kinase"/>
    <property type="match status" value="1"/>
</dbReference>
<dbReference type="SMART" id="SM00304">
    <property type="entry name" value="HAMP"/>
    <property type="match status" value="1"/>
</dbReference>
<dbReference type="Gene3D" id="6.10.340.10">
    <property type="match status" value="1"/>
</dbReference>
<keyword evidence="16" id="KW-1185">Reference proteome</keyword>
<dbReference type="Gene3D" id="3.30.565.10">
    <property type="entry name" value="Histidine kinase-like ATPase, C-terminal domain"/>
    <property type="match status" value="1"/>
</dbReference>
<dbReference type="Pfam" id="PF06580">
    <property type="entry name" value="His_kinase"/>
    <property type="match status" value="1"/>
</dbReference>
<comment type="catalytic activity">
    <reaction evidence="1">
        <text>ATP + protein L-histidine = ADP + protein N-phospho-L-histidine.</text>
        <dbReference type="EC" id="2.7.13.3"/>
    </reaction>
</comment>
<organism evidence="15 16">
    <name type="scientific">Alkalicoccobacillus gibsonii</name>
    <dbReference type="NCBI Taxonomy" id="79881"/>
    <lineage>
        <taxon>Bacteria</taxon>
        <taxon>Bacillati</taxon>
        <taxon>Bacillota</taxon>
        <taxon>Bacilli</taxon>
        <taxon>Bacillales</taxon>
        <taxon>Bacillaceae</taxon>
        <taxon>Alkalicoccobacillus</taxon>
    </lineage>
</organism>
<evidence type="ECO:0000256" key="9">
    <source>
        <dbReference type="ARBA" id="ARBA00022840"/>
    </source>
</evidence>
<dbReference type="SUPFAM" id="SSF158472">
    <property type="entry name" value="HAMP domain-like"/>
    <property type="match status" value="1"/>
</dbReference>
<keyword evidence="6 15" id="KW-0808">Transferase</keyword>
<dbReference type="InterPro" id="IPR036890">
    <property type="entry name" value="HATPase_C_sf"/>
</dbReference>